<dbReference type="AlphaFoldDB" id="A0A8X6GBP9"/>
<sequence length="67" mass="7412">MAAIHSLNRFRKGAVASTLYLVAGFNVFPQKVIETNGKLPLGAARSCWWNLMKECHKDPKACDMGMS</sequence>
<keyword evidence="2" id="KW-1185">Reference proteome</keyword>
<evidence type="ECO:0000313" key="2">
    <source>
        <dbReference type="Proteomes" id="UP000887116"/>
    </source>
</evidence>
<comment type="caution">
    <text evidence="1">The sequence shown here is derived from an EMBL/GenBank/DDBJ whole genome shotgun (WGS) entry which is preliminary data.</text>
</comment>
<dbReference type="Proteomes" id="UP000887116">
    <property type="component" value="Unassembled WGS sequence"/>
</dbReference>
<dbReference type="EMBL" id="BMAO01012094">
    <property type="protein sequence ID" value="GFQ78988.1"/>
    <property type="molecule type" value="Genomic_DNA"/>
</dbReference>
<gene>
    <name evidence="1" type="ORF">TNCT_633221</name>
</gene>
<organism evidence="1 2">
    <name type="scientific">Trichonephila clavata</name>
    <name type="common">Joro spider</name>
    <name type="synonym">Nephila clavata</name>
    <dbReference type="NCBI Taxonomy" id="2740835"/>
    <lineage>
        <taxon>Eukaryota</taxon>
        <taxon>Metazoa</taxon>
        <taxon>Ecdysozoa</taxon>
        <taxon>Arthropoda</taxon>
        <taxon>Chelicerata</taxon>
        <taxon>Arachnida</taxon>
        <taxon>Araneae</taxon>
        <taxon>Araneomorphae</taxon>
        <taxon>Entelegynae</taxon>
        <taxon>Araneoidea</taxon>
        <taxon>Nephilidae</taxon>
        <taxon>Trichonephila</taxon>
    </lineage>
</organism>
<evidence type="ECO:0000313" key="1">
    <source>
        <dbReference type="EMBL" id="GFQ78988.1"/>
    </source>
</evidence>
<reference evidence="1" key="1">
    <citation type="submission" date="2020-07" db="EMBL/GenBank/DDBJ databases">
        <title>Multicomponent nature underlies the extraordinary mechanical properties of spider dragline silk.</title>
        <authorList>
            <person name="Kono N."/>
            <person name="Nakamura H."/>
            <person name="Mori M."/>
            <person name="Yoshida Y."/>
            <person name="Ohtoshi R."/>
            <person name="Malay A.D."/>
            <person name="Moran D.A.P."/>
            <person name="Tomita M."/>
            <person name="Numata K."/>
            <person name="Arakawa K."/>
        </authorList>
    </citation>
    <scope>NUCLEOTIDE SEQUENCE</scope>
</reference>
<protein>
    <submittedName>
        <fullName evidence="1">Uncharacterized protein</fullName>
    </submittedName>
</protein>
<proteinExistence type="predicted"/>
<name>A0A8X6GBP9_TRICU</name>
<dbReference type="OrthoDB" id="10359592at2759"/>
<accession>A0A8X6GBP9</accession>